<name>A0AAD5DG73_9CHLO</name>
<keyword evidence="3" id="KW-1185">Reference proteome</keyword>
<protein>
    <submittedName>
        <fullName evidence="2">Uncharacterized protein</fullName>
    </submittedName>
</protein>
<evidence type="ECO:0000256" key="1">
    <source>
        <dbReference type="SAM" id="MobiDB-lite"/>
    </source>
</evidence>
<evidence type="ECO:0000313" key="3">
    <source>
        <dbReference type="Proteomes" id="UP001205105"/>
    </source>
</evidence>
<feature type="region of interest" description="Disordered" evidence="1">
    <location>
        <begin position="1"/>
        <end position="34"/>
    </location>
</feature>
<dbReference type="AlphaFoldDB" id="A0AAD5DG73"/>
<evidence type="ECO:0000313" key="2">
    <source>
        <dbReference type="EMBL" id="KAI7835738.1"/>
    </source>
</evidence>
<feature type="compositionally biased region" description="Basic and acidic residues" evidence="1">
    <location>
        <begin position="279"/>
        <end position="290"/>
    </location>
</feature>
<feature type="region of interest" description="Disordered" evidence="1">
    <location>
        <begin position="276"/>
        <end position="304"/>
    </location>
</feature>
<sequence length="490" mass="52795">MQARRLCSSGSSSSNSSSSGSSGSHCAAWPDRRQRSAAQRLPLALAASDGDSSVDPAAADAAFEEQPLGRYLLQQGFSAGSISRMHRAAPIGRSREGEWCSIVNNTAMTEAKVQRDVAPKVAALRAEGLDTASIGAMFEQYPVLLTTKHATFASALAALRQLAARLPDDPRAVQAPPGATQLGVALWIYPSAGALLLTRTNLGSLIERNLRLRQRLGISDAATTKVLFERSSALVSKFERAEAMVAHLQGLQASGALSQEQVAAFALSNALNLTPAQLDQRRQGSGDSGRKSYPQTLKDPAGRQQAAADTLGELLQAADGLPGPLQQGYRQQGKELVQRSLSVWTCSPATLRASWARLRQLGLSDSQLAAVVVKQPAVLAYNWDGDAKPWLLAWVQQELGLSPYEFLLHFAHYVTNSVATIAMRADFRRQHRHALWQEVTSRGPGPLLSLLTDHRRLARVGCTTAELAAFNWAWLATPAGRRWGAKNRNA</sequence>
<comment type="caution">
    <text evidence="2">The sequence shown here is derived from an EMBL/GenBank/DDBJ whole genome shotgun (WGS) entry which is preliminary data.</text>
</comment>
<organism evidence="2 3">
    <name type="scientific">Chlorella ohadii</name>
    <dbReference type="NCBI Taxonomy" id="2649997"/>
    <lineage>
        <taxon>Eukaryota</taxon>
        <taxon>Viridiplantae</taxon>
        <taxon>Chlorophyta</taxon>
        <taxon>core chlorophytes</taxon>
        <taxon>Trebouxiophyceae</taxon>
        <taxon>Chlorellales</taxon>
        <taxon>Chlorellaceae</taxon>
        <taxon>Chlorella clade</taxon>
        <taxon>Chlorella</taxon>
    </lineage>
</organism>
<feature type="compositionally biased region" description="Low complexity" evidence="1">
    <location>
        <begin position="8"/>
        <end position="24"/>
    </location>
</feature>
<dbReference type="InterPro" id="IPR038538">
    <property type="entry name" value="MTERF_sf"/>
</dbReference>
<proteinExistence type="predicted"/>
<gene>
    <name evidence="2" type="ORF">COHA_010371</name>
</gene>
<dbReference type="EMBL" id="JADXDR010000232">
    <property type="protein sequence ID" value="KAI7835738.1"/>
    <property type="molecule type" value="Genomic_DNA"/>
</dbReference>
<reference evidence="2" key="1">
    <citation type="submission" date="2020-11" db="EMBL/GenBank/DDBJ databases">
        <title>Chlorella ohadii genome sequencing and assembly.</title>
        <authorList>
            <person name="Murik O."/>
            <person name="Treves H."/>
            <person name="Kedem I."/>
            <person name="Shotland Y."/>
            <person name="Kaplan A."/>
        </authorList>
    </citation>
    <scope>NUCLEOTIDE SEQUENCE</scope>
    <source>
        <strain evidence="2">1</strain>
    </source>
</reference>
<dbReference type="Gene3D" id="1.25.70.10">
    <property type="entry name" value="Transcription termination factor 3, mitochondrial"/>
    <property type="match status" value="2"/>
</dbReference>
<accession>A0AAD5DG73</accession>
<dbReference type="Proteomes" id="UP001205105">
    <property type="component" value="Unassembled WGS sequence"/>
</dbReference>